<dbReference type="GO" id="GO:0004150">
    <property type="term" value="F:dihydroneopterin aldolase activity"/>
    <property type="evidence" value="ECO:0007669"/>
    <property type="project" value="UniProtKB-EC"/>
</dbReference>
<keyword evidence="5" id="KW-0289">Folate biosynthesis</keyword>
<comment type="similarity">
    <text evidence="3">Belongs to the DHNA family.</text>
</comment>
<comment type="catalytic activity">
    <reaction evidence="1">
        <text>7,8-dihydroneopterin = 6-hydroxymethyl-7,8-dihydropterin + glycolaldehyde</text>
        <dbReference type="Rhea" id="RHEA:10540"/>
        <dbReference type="ChEBI" id="CHEBI:17001"/>
        <dbReference type="ChEBI" id="CHEBI:17071"/>
        <dbReference type="ChEBI" id="CHEBI:44841"/>
        <dbReference type="EC" id="4.1.2.25"/>
    </reaction>
</comment>
<name>A0A840VG09_9PROT</name>
<keyword evidence="10" id="KW-1185">Reference proteome</keyword>
<accession>A0A840VG09</accession>
<dbReference type="EC" id="4.1.2.25" evidence="4"/>
<evidence type="ECO:0000259" key="8">
    <source>
        <dbReference type="SMART" id="SM00905"/>
    </source>
</evidence>
<feature type="domain" description="Dihydroneopterin aldolase/epimerase" evidence="8">
    <location>
        <begin position="16"/>
        <end position="133"/>
    </location>
</feature>
<dbReference type="GO" id="GO:0046656">
    <property type="term" value="P:folic acid biosynthetic process"/>
    <property type="evidence" value="ECO:0007669"/>
    <property type="project" value="UniProtKB-KW"/>
</dbReference>
<dbReference type="InterPro" id="IPR043133">
    <property type="entry name" value="GTP-CH-I_C/QueF"/>
</dbReference>
<sequence>MEYPRYADAARATRRMFIRDLVLAASIGVHPHEHAARQRICINLDLSVLDDGAQNFSRAAVGADELYRVVDYETIVNDVRAMVASGHVQLVETLAERLAEICLADERVRQVRVCVEKLDVFPDAAAAGVEIERRNT</sequence>
<dbReference type="InterPro" id="IPR006157">
    <property type="entry name" value="FolB_dom"/>
</dbReference>
<evidence type="ECO:0000313" key="9">
    <source>
        <dbReference type="EMBL" id="MBB5373827.1"/>
    </source>
</evidence>
<dbReference type="PANTHER" id="PTHR42844">
    <property type="entry name" value="DIHYDRONEOPTERIN ALDOLASE 1-RELATED"/>
    <property type="match status" value="1"/>
</dbReference>
<evidence type="ECO:0000256" key="1">
    <source>
        <dbReference type="ARBA" id="ARBA00001353"/>
    </source>
</evidence>
<evidence type="ECO:0000256" key="2">
    <source>
        <dbReference type="ARBA" id="ARBA00005013"/>
    </source>
</evidence>
<dbReference type="PANTHER" id="PTHR42844:SF1">
    <property type="entry name" value="DIHYDRONEOPTERIN ALDOLASE 1-RELATED"/>
    <property type="match status" value="1"/>
</dbReference>
<organism evidence="9 10">
    <name type="scientific">Acidocella aromatica</name>
    <dbReference type="NCBI Taxonomy" id="1303579"/>
    <lineage>
        <taxon>Bacteria</taxon>
        <taxon>Pseudomonadati</taxon>
        <taxon>Pseudomonadota</taxon>
        <taxon>Alphaproteobacteria</taxon>
        <taxon>Acetobacterales</taxon>
        <taxon>Acidocellaceae</taxon>
        <taxon>Acidocella</taxon>
    </lineage>
</organism>
<dbReference type="RefSeq" id="WP_183266853.1">
    <property type="nucleotide sequence ID" value="NZ_JACHFJ010000010.1"/>
</dbReference>
<evidence type="ECO:0000256" key="5">
    <source>
        <dbReference type="ARBA" id="ARBA00022909"/>
    </source>
</evidence>
<protein>
    <recommendedName>
        <fullName evidence="4">dihydroneopterin aldolase</fullName>
        <ecNumber evidence="4">4.1.2.25</ecNumber>
    </recommendedName>
    <alternativeName>
        <fullName evidence="7">7,8-dihydroneopterin aldolase</fullName>
    </alternativeName>
</protein>
<comment type="caution">
    <text evidence="9">The sequence shown here is derived from an EMBL/GenBank/DDBJ whole genome shotgun (WGS) entry which is preliminary data.</text>
</comment>
<evidence type="ECO:0000256" key="6">
    <source>
        <dbReference type="ARBA" id="ARBA00023239"/>
    </source>
</evidence>
<reference evidence="9 10" key="1">
    <citation type="submission" date="2020-08" db="EMBL/GenBank/DDBJ databases">
        <title>Genomic Encyclopedia of Type Strains, Phase IV (KMG-IV): sequencing the most valuable type-strain genomes for metagenomic binning, comparative biology and taxonomic classification.</title>
        <authorList>
            <person name="Goeker M."/>
        </authorList>
    </citation>
    <scope>NUCLEOTIDE SEQUENCE [LARGE SCALE GENOMIC DNA]</scope>
    <source>
        <strain evidence="9 10">DSM 27026</strain>
    </source>
</reference>
<evidence type="ECO:0000256" key="4">
    <source>
        <dbReference type="ARBA" id="ARBA00013043"/>
    </source>
</evidence>
<dbReference type="AlphaFoldDB" id="A0A840VG09"/>
<dbReference type="InterPro" id="IPR006156">
    <property type="entry name" value="Dihydroneopterin_aldolase"/>
</dbReference>
<dbReference type="Proteomes" id="UP000553706">
    <property type="component" value="Unassembled WGS sequence"/>
</dbReference>
<dbReference type="SMART" id="SM00905">
    <property type="entry name" value="FolB"/>
    <property type="match status" value="1"/>
</dbReference>
<gene>
    <name evidence="9" type="ORF">HNP71_002094</name>
</gene>
<dbReference type="SUPFAM" id="SSF55620">
    <property type="entry name" value="Tetrahydrobiopterin biosynthesis enzymes-like"/>
    <property type="match status" value="1"/>
</dbReference>
<evidence type="ECO:0000256" key="3">
    <source>
        <dbReference type="ARBA" id="ARBA00005708"/>
    </source>
</evidence>
<dbReference type="NCBIfam" id="TIGR00526">
    <property type="entry name" value="folB_dom"/>
    <property type="match status" value="1"/>
</dbReference>
<dbReference type="EMBL" id="JACHFJ010000010">
    <property type="protein sequence ID" value="MBB5373827.1"/>
    <property type="molecule type" value="Genomic_DNA"/>
</dbReference>
<evidence type="ECO:0000256" key="7">
    <source>
        <dbReference type="ARBA" id="ARBA00032903"/>
    </source>
</evidence>
<proteinExistence type="inferred from homology"/>
<dbReference type="GO" id="GO:0005737">
    <property type="term" value="C:cytoplasm"/>
    <property type="evidence" value="ECO:0007669"/>
    <property type="project" value="TreeGrafter"/>
</dbReference>
<comment type="pathway">
    <text evidence="2">Cofactor biosynthesis; tetrahydrofolate biosynthesis; 2-amino-4-hydroxy-6-hydroxymethyl-7,8-dihydropteridine diphosphate from 7,8-dihydroneopterin triphosphate: step 3/4.</text>
</comment>
<keyword evidence="6 9" id="KW-0456">Lyase</keyword>
<evidence type="ECO:0000313" key="10">
    <source>
        <dbReference type="Proteomes" id="UP000553706"/>
    </source>
</evidence>
<dbReference type="Pfam" id="PF02152">
    <property type="entry name" value="FolB"/>
    <property type="match status" value="1"/>
</dbReference>
<dbReference type="Gene3D" id="3.30.1130.10">
    <property type="match status" value="1"/>
</dbReference>